<proteinExistence type="predicted"/>
<dbReference type="Proteomes" id="UP000195141">
    <property type="component" value="Chromosome"/>
</dbReference>
<gene>
    <name evidence="2" type="ORF">A5888_001914</name>
    <name evidence="1" type="ORF">A5888_002901</name>
</gene>
<evidence type="ECO:0000313" key="1">
    <source>
        <dbReference type="EMBL" id="OTP13423.1"/>
    </source>
</evidence>
<keyword evidence="3" id="KW-1185">Reference proteome</keyword>
<dbReference type="EMBL" id="NGMM01000005">
    <property type="protein sequence ID" value="OTP13423.1"/>
    <property type="molecule type" value="Genomic_DNA"/>
</dbReference>
<organism evidence="1">
    <name type="scientific">Candidatus Enterococcus clewellii</name>
    <dbReference type="NCBI Taxonomy" id="1834193"/>
    <lineage>
        <taxon>Bacteria</taxon>
        <taxon>Bacillati</taxon>
        <taxon>Bacillota</taxon>
        <taxon>Bacilli</taxon>
        <taxon>Lactobacillales</taxon>
        <taxon>Enterococcaceae</taxon>
        <taxon>Enterococcus</taxon>
    </lineage>
</organism>
<accession>A0A242K3D2</accession>
<reference evidence="1" key="1">
    <citation type="submission" date="2017-05" db="EMBL/GenBank/DDBJ databases">
        <title>The Genome Sequence of Enterococcus sp. 9E7_DIV0242.</title>
        <authorList>
            <consortium name="The Broad Institute Genomics Platform"/>
            <consortium name="The Broad Institute Genomic Center for Infectious Diseases"/>
            <person name="Earl A."/>
            <person name="Manson A."/>
            <person name="Schwartman J."/>
            <person name="Gilmore M."/>
            <person name="Abouelleil A."/>
            <person name="Cao P."/>
            <person name="Chapman S."/>
            <person name="Cusick C."/>
            <person name="Shea T."/>
            <person name="Young S."/>
            <person name="Neafsey D."/>
            <person name="Nusbaum C."/>
            <person name="Birren B."/>
        </authorList>
    </citation>
    <scope>NUCLEOTIDE SEQUENCE [LARGE SCALE GENOMIC DNA]</scope>
    <source>
        <strain evidence="1">9E7_DIV0242</strain>
    </source>
</reference>
<name>A0A242K3D2_9ENTE</name>
<protein>
    <submittedName>
        <fullName evidence="1">Uncharacterized protein</fullName>
    </submittedName>
</protein>
<evidence type="ECO:0000313" key="2">
    <source>
        <dbReference type="EMBL" id="WYJ90186.1"/>
    </source>
</evidence>
<dbReference type="EMBL" id="CP147247">
    <property type="protein sequence ID" value="WYJ90186.1"/>
    <property type="molecule type" value="Genomic_DNA"/>
</dbReference>
<reference evidence="2" key="3">
    <citation type="submission" date="2024-03" db="EMBL/GenBank/DDBJ databases">
        <title>The Genome Sequence of Enterococcus sp. DIV0242b.</title>
        <authorList>
            <consortium name="The Broad Institute Genomics Platform"/>
            <consortium name="The Broad Institute Microbial Omics Core"/>
            <consortium name="The Broad Institute Genomic Center for Infectious Diseases"/>
            <person name="Earl A."/>
            <person name="Manson A."/>
            <person name="Gilmore M."/>
            <person name="Schwartman J."/>
            <person name="Shea T."/>
            <person name="Abouelleil A."/>
            <person name="Cao P."/>
            <person name="Chapman S."/>
            <person name="Cusick C."/>
            <person name="Young S."/>
            <person name="Neafsey D."/>
            <person name="Nusbaum C."/>
            <person name="Birren B."/>
        </authorList>
    </citation>
    <scope>NUCLEOTIDE SEQUENCE</scope>
    <source>
        <strain evidence="2">9E7_DIV0242</strain>
    </source>
</reference>
<reference evidence="2" key="2">
    <citation type="submission" date="2017-05" db="EMBL/GenBank/DDBJ databases">
        <authorList>
            <consortium name="The Broad Institute Genomics Platform"/>
            <consortium name="The Broad Institute Genomic Center for Infectious Diseases"/>
            <person name="Earl A."/>
            <person name="Manson A."/>
            <person name="Schwartman J."/>
            <person name="Gilmore M."/>
            <person name="Abouelleil A."/>
            <person name="Cao P."/>
            <person name="Chapman S."/>
            <person name="Cusick C."/>
            <person name="Shea T."/>
            <person name="Young S."/>
            <person name="Neafsey D."/>
            <person name="Nusbaum C."/>
            <person name="Birren B."/>
        </authorList>
    </citation>
    <scope>NUCLEOTIDE SEQUENCE</scope>
    <source>
        <strain evidence="2">9E7_DIV0242</strain>
    </source>
</reference>
<evidence type="ECO:0000313" key="3">
    <source>
        <dbReference type="Proteomes" id="UP000195141"/>
    </source>
</evidence>
<dbReference type="AlphaFoldDB" id="A0A242K3D2"/>
<dbReference type="RefSeq" id="WP_086349923.1">
    <property type="nucleotide sequence ID" value="NZ_CP147247.1"/>
</dbReference>
<sequence>MNTLKQCFEILGAADKDKVKRVIERYILEGDWDIDVVLAALLIAKANDKSRIMNVINAELERSVKNTD</sequence>